<reference evidence="10 11" key="1">
    <citation type="submission" date="2019-03" db="EMBL/GenBank/DDBJ databases">
        <title>Genomic Encyclopedia of Type Strains, Phase IV (KMG-IV): sequencing the most valuable type-strain genomes for metagenomic binning, comparative biology and taxonomic classification.</title>
        <authorList>
            <person name="Goeker M."/>
        </authorList>
    </citation>
    <scope>NUCLEOTIDE SEQUENCE [LARGE SCALE GENOMIC DNA]</scope>
    <source>
        <strain evidence="10 11">DSM 24176</strain>
    </source>
</reference>
<keyword evidence="5 8" id="KW-0812">Transmembrane</keyword>
<keyword evidence="3 8" id="KW-0813">Transport</keyword>
<dbReference type="PANTHER" id="PTHR30477">
    <property type="entry name" value="ABC-TRANSPORTER METAL-BINDING PROTEIN"/>
    <property type="match status" value="1"/>
</dbReference>
<feature type="transmembrane region" description="Helical" evidence="9">
    <location>
        <begin position="138"/>
        <end position="162"/>
    </location>
</feature>
<evidence type="ECO:0000256" key="6">
    <source>
        <dbReference type="ARBA" id="ARBA00022989"/>
    </source>
</evidence>
<feature type="transmembrane region" description="Helical" evidence="9">
    <location>
        <begin position="99"/>
        <end position="117"/>
    </location>
</feature>
<dbReference type="AlphaFoldDB" id="A0A4R1MZ66"/>
<keyword evidence="7 9" id="KW-0472">Membrane</keyword>
<evidence type="ECO:0000313" key="10">
    <source>
        <dbReference type="EMBL" id="TCK98617.1"/>
    </source>
</evidence>
<feature type="transmembrane region" description="Helical" evidence="9">
    <location>
        <begin position="258"/>
        <end position="278"/>
    </location>
</feature>
<feature type="transmembrane region" description="Helical" evidence="9">
    <location>
        <begin position="227"/>
        <end position="252"/>
    </location>
</feature>
<keyword evidence="11" id="KW-1185">Reference proteome</keyword>
<evidence type="ECO:0000256" key="2">
    <source>
        <dbReference type="ARBA" id="ARBA00008034"/>
    </source>
</evidence>
<evidence type="ECO:0000256" key="1">
    <source>
        <dbReference type="ARBA" id="ARBA00004651"/>
    </source>
</evidence>
<proteinExistence type="inferred from homology"/>
<protein>
    <submittedName>
        <fullName evidence="10">Manganese/zinc/iron transport system permease protein</fullName>
    </submittedName>
</protein>
<evidence type="ECO:0000256" key="4">
    <source>
        <dbReference type="ARBA" id="ARBA00022475"/>
    </source>
</evidence>
<dbReference type="GO" id="GO:0071281">
    <property type="term" value="P:cellular response to iron ion"/>
    <property type="evidence" value="ECO:0007669"/>
    <property type="project" value="UniProtKB-ARBA"/>
</dbReference>
<dbReference type="GO" id="GO:0055085">
    <property type="term" value="P:transmembrane transport"/>
    <property type="evidence" value="ECO:0007669"/>
    <property type="project" value="InterPro"/>
</dbReference>
<dbReference type="OrthoDB" id="9798540at2"/>
<evidence type="ECO:0000256" key="9">
    <source>
        <dbReference type="SAM" id="Phobius"/>
    </source>
</evidence>
<feature type="transmembrane region" description="Helical" evidence="9">
    <location>
        <begin position="41"/>
        <end position="61"/>
    </location>
</feature>
<sequence>MGWLSNYFLNYTVMVVGMGSCIFGIISGVLGSFAVLRKQSLIGDAISHATLPGICIAFIITGVKSTPILLLGALLSGIVGVVIVMYIYNHTKIKYDSCLAMVLSVFFGLGLVLLTYIQKIPNANQAGLERFLFGQAATLLKSDVIFMLIMALLVMLMVMVFWKEFKVFVFDQAFAASMGFSTRGLDMILTSLLVIAIVLGLQTVGVVLMSAMLIAPGVAARHWTNHLWKMVIISAVFSTLSGILGTVLSTLITKMPTGPIIVIIMSIIAFVSVLFAPYKGIVWKKVRCFKNKKHYSMQKNKRFLEGGI</sequence>
<dbReference type="CDD" id="cd06550">
    <property type="entry name" value="TM_ABC_iron-siderophores_like"/>
    <property type="match status" value="1"/>
</dbReference>
<dbReference type="EMBL" id="SMGQ01000011">
    <property type="protein sequence ID" value="TCK98617.1"/>
    <property type="molecule type" value="Genomic_DNA"/>
</dbReference>
<name>A0A4R1MZ66_9FIRM</name>
<dbReference type="InterPro" id="IPR037294">
    <property type="entry name" value="ABC_BtuC-like"/>
</dbReference>
<dbReference type="FunFam" id="1.10.3470.10:FF:000003">
    <property type="entry name" value="Iron ABC transporter permease SitD"/>
    <property type="match status" value="1"/>
</dbReference>
<organism evidence="10 11">
    <name type="scientific">Natranaerovirga hydrolytica</name>
    <dbReference type="NCBI Taxonomy" id="680378"/>
    <lineage>
        <taxon>Bacteria</taxon>
        <taxon>Bacillati</taxon>
        <taxon>Bacillota</taxon>
        <taxon>Clostridia</taxon>
        <taxon>Lachnospirales</taxon>
        <taxon>Natranaerovirgaceae</taxon>
        <taxon>Natranaerovirga</taxon>
    </lineage>
</organism>
<evidence type="ECO:0000313" key="11">
    <source>
        <dbReference type="Proteomes" id="UP000294545"/>
    </source>
</evidence>
<evidence type="ECO:0000256" key="3">
    <source>
        <dbReference type="ARBA" id="ARBA00022448"/>
    </source>
</evidence>
<keyword evidence="6 9" id="KW-1133">Transmembrane helix</keyword>
<feature type="transmembrane region" description="Helical" evidence="9">
    <location>
        <begin position="7"/>
        <end position="35"/>
    </location>
</feature>
<comment type="subcellular location">
    <subcellularLocation>
        <location evidence="1 8">Cell membrane</location>
        <topology evidence="1 8">Multi-pass membrane protein</topology>
    </subcellularLocation>
</comment>
<feature type="transmembrane region" description="Helical" evidence="9">
    <location>
        <begin position="68"/>
        <end position="87"/>
    </location>
</feature>
<dbReference type="Pfam" id="PF00950">
    <property type="entry name" value="ABC-3"/>
    <property type="match status" value="1"/>
</dbReference>
<dbReference type="Proteomes" id="UP000294545">
    <property type="component" value="Unassembled WGS sequence"/>
</dbReference>
<gene>
    <name evidence="10" type="ORF">EDC19_1049</name>
</gene>
<dbReference type="GO" id="GO:0010043">
    <property type="term" value="P:response to zinc ion"/>
    <property type="evidence" value="ECO:0007669"/>
    <property type="project" value="TreeGrafter"/>
</dbReference>
<comment type="caution">
    <text evidence="10">The sequence shown here is derived from an EMBL/GenBank/DDBJ whole genome shotgun (WGS) entry which is preliminary data.</text>
</comment>
<dbReference type="InterPro" id="IPR001626">
    <property type="entry name" value="ABC_TroCD"/>
</dbReference>
<dbReference type="GO" id="GO:0043190">
    <property type="term" value="C:ATP-binding cassette (ABC) transporter complex"/>
    <property type="evidence" value="ECO:0007669"/>
    <property type="project" value="InterPro"/>
</dbReference>
<accession>A0A4R1MZ66</accession>
<evidence type="ECO:0000256" key="8">
    <source>
        <dbReference type="RuleBase" id="RU003943"/>
    </source>
</evidence>
<feature type="transmembrane region" description="Helical" evidence="9">
    <location>
        <begin position="187"/>
        <end position="215"/>
    </location>
</feature>
<evidence type="ECO:0000256" key="5">
    <source>
        <dbReference type="ARBA" id="ARBA00022692"/>
    </source>
</evidence>
<evidence type="ECO:0000256" key="7">
    <source>
        <dbReference type="ARBA" id="ARBA00023136"/>
    </source>
</evidence>
<comment type="similarity">
    <text evidence="2 8">Belongs to the ABC-3 integral membrane protein family.</text>
</comment>
<keyword evidence="4" id="KW-1003">Cell membrane</keyword>
<dbReference type="RefSeq" id="WP_132281533.1">
    <property type="nucleotide sequence ID" value="NZ_SMGQ01000011.1"/>
</dbReference>
<dbReference type="Gene3D" id="1.10.3470.10">
    <property type="entry name" value="ABC transporter involved in vitamin B12 uptake, BtuC"/>
    <property type="match status" value="1"/>
</dbReference>
<dbReference type="SUPFAM" id="SSF81345">
    <property type="entry name" value="ABC transporter involved in vitamin B12 uptake, BtuC"/>
    <property type="match status" value="1"/>
</dbReference>
<dbReference type="PANTHER" id="PTHR30477:SF3">
    <property type="entry name" value="METAL TRANSPORT SYSTEM MEMBRANE PROTEIN CT_069-RELATED"/>
    <property type="match status" value="1"/>
</dbReference>